<dbReference type="NCBIfam" id="TIGR00398">
    <property type="entry name" value="metG"/>
    <property type="match status" value="1"/>
</dbReference>
<keyword evidence="14 16" id="KW-0030">Aminoacyl-tRNA synthetase</keyword>
<dbReference type="InterPro" id="IPR032678">
    <property type="entry name" value="tRNA-synt_1_cat_dom"/>
</dbReference>
<evidence type="ECO:0000313" key="18">
    <source>
        <dbReference type="EMBL" id="OWZ83645.1"/>
    </source>
</evidence>
<dbReference type="PRINTS" id="PR01041">
    <property type="entry name" value="TRNASYNTHMET"/>
</dbReference>
<comment type="caution">
    <text evidence="16">Lacks conserved residue(s) required for the propagation of feature annotation.</text>
</comment>
<dbReference type="InterPro" id="IPR001412">
    <property type="entry name" value="aa-tRNA-synth_I_CS"/>
</dbReference>
<dbReference type="AlphaFoldDB" id="A0A226BXJ1"/>
<dbReference type="GO" id="GO:0006431">
    <property type="term" value="P:methionyl-tRNA aminoacylation"/>
    <property type="evidence" value="ECO:0007669"/>
    <property type="project" value="UniProtKB-UniRule"/>
</dbReference>
<feature type="binding site" evidence="16">
    <location>
        <position position="132"/>
    </location>
    <ligand>
        <name>Zn(2+)</name>
        <dbReference type="ChEBI" id="CHEBI:29105"/>
    </ligand>
</feature>
<evidence type="ECO:0000256" key="2">
    <source>
        <dbReference type="ARBA" id="ARBA00004496"/>
    </source>
</evidence>
<dbReference type="CDD" id="cd00814">
    <property type="entry name" value="MetRS_core"/>
    <property type="match status" value="1"/>
</dbReference>
<comment type="caution">
    <text evidence="18">The sequence shown here is derived from an EMBL/GenBank/DDBJ whole genome shotgun (WGS) entry which is preliminary data.</text>
</comment>
<dbReference type="EMBL" id="NIQC01000014">
    <property type="protein sequence ID" value="OWZ83645.1"/>
    <property type="molecule type" value="Genomic_DNA"/>
</dbReference>
<dbReference type="GO" id="GO:0046872">
    <property type="term" value="F:metal ion binding"/>
    <property type="evidence" value="ECO:0007669"/>
    <property type="project" value="UniProtKB-KW"/>
</dbReference>
<dbReference type="Pfam" id="PF01588">
    <property type="entry name" value="tRNA_bind"/>
    <property type="match status" value="1"/>
</dbReference>
<dbReference type="InterPro" id="IPR012340">
    <property type="entry name" value="NA-bd_OB-fold"/>
</dbReference>
<dbReference type="InterPro" id="IPR014729">
    <property type="entry name" value="Rossmann-like_a/b/a_fold"/>
</dbReference>
<comment type="catalytic activity">
    <reaction evidence="15 16">
        <text>tRNA(Met) + L-methionine + ATP = L-methionyl-tRNA(Met) + AMP + diphosphate</text>
        <dbReference type="Rhea" id="RHEA:13481"/>
        <dbReference type="Rhea" id="RHEA-COMP:9667"/>
        <dbReference type="Rhea" id="RHEA-COMP:9698"/>
        <dbReference type="ChEBI" id="CHEBI:30616"/>
        <dbReference type="ChEBI" id="CHEBI:33019"/>
        <dbReference type="ChEBI" id="CHEBI:57844"/>
        <dbReference type="ChEBI" id="CHEBI:78442"/>
        <dbReference type="ChEBI" id="CHEBI:78530"/>
        <dbReference type="ChEBI" id="CHEBI:456215"/>
        <dbReference type="EC" id="6.1.1.10"/>
    </reaction>
</comment>
<dbReference type="CDD" id="cd07957">
    <property type="entry name" value="Anticodon_Ia_Met"/>
    <property type="match status" value="1"/>
</dbReference>
<evidence type="ECO:0000256" key="16">
    <source>
        <dbReference type="HAMAP-Rule" id="MF_01228"/>
    </source>
</evidence>
<dbReference type="RefSeq" id="WP_089023660.1">
    <property type="nucleotide sequence ID" value="NZ_NIQC01000014.1"/>
</dbReference>
<keyword evidence="10 16" id="KW-0862">Zinc</keyword>
<dbReference type="PROSITE" id="PS50886">
    <property type="entry name" value="TRBD"/>
    <property type="match status" value="1"/>
</dbReference>
<dbReference type="Gene3D" id="3.40.50.620">
    <property type="entry name" value="HUPs"/>
    <property type="match status" value="1"/>
</dbReference>
<evidence type="ECO:0000256" key="12">
    <source>
        <dbReference type="ARBA" id="ARBA00022884"/>
    </source>
</evidence>
<dbReference type="Pfam" id="PF01406">
    <property type="entry name" value="tRNA-synt_1e"/>
    <property type="match status" value="1"/>
</dbReference>
<keyword evidence="13 16" id="KW-0648">Protein biosynthesis</keyword>
<feature type="domain" description="TRNA-binding" evidence="17">
    <location>
        <begin position="550"/>
        <end position="653"/>
    </location>
</feature>
<keyword evidence="12 16" id="KW-0694">RNA-binding</keyword>
<dbReference type="InterPro" id="IPR015413">
    <property type="entry name" value="Methionyl/Leucyl_tRNA_Synth"/>
</dbReference>
<dbReference type="Gene3D" id="1.10.730.10">
    <property type="entry name" value="Isoleucyl-tRNA Synthetase, Domain 1"/>
    <property type="match status" value="1"/>
</dbReference>
<keyword evidence="5 16" id="KW-0963">Cytoplasm</keyword>
<reference evidence="18 19" key="1">
    <citation type="submission" date="2017-06" db="EMBL/GenBank/DDBJ databases">
        <title>Draft Genome Sequence of Natranaerobius trueperi halophilic, alkalithermophilic bacteria from soda lakes.</title>
        <authorList>
            <person name="Zhao B."/>
        </authorList>
    </citation>
    <scope>NUCLEOTIDE SEQUENCE [LARGE SCALE GENOMIC DNA]</scope>
    <source>
        <strain evidence="18 19">DSM 18760</strain>
    </source>
</reference>
<sequence>MAEKGTFYITTPIYYPSDKLHIGHSYTTVAADCMARYKSLTGYDVMFLTGTDEHGQKIERKAKEQNKSPQEFVDEIVDMTKDLWNTLDINYDDFIRTTEERHKKIVQKIFQKFYDQGDIYKDKYEGWYCTPCESFWLSRQLDNEQVCPDCGRKVEWVKEESYFFRMSKYADRLLEHIENNPEFIQPESRKKEMINNFLKPGLEDLCVSRTTFKWGIEVPMDTDHVVYVWLDALTNYLTALGYLSEDDSLYKRYWPCDVHLVGKEIVRFHTIYWPIFLMALNLPLPKQVFGHGWLLLNDGKMSKSKGNVVDPEVLAERYGSDAIRYYLLREIPFGSDGVFTLEALVQRINYDLANDLGNLLNRTIAMIDKYFDGMIPEPAEQNEIDKALIAKAKEVPDKIDKHMNGLDFSEALKVLWEFVGRSNKYIDETEPWNLGKDPHKKERLGTVLYNLAESLRHIAIYLSPFMPRTPKKIWEQLGISEDASLHKYESILDWGHISTNIKVSKGKPLFPRLDISQEVESFVTNQDEDNETSENEDAYLPVKQQTDIETFKELDLRVATITSVESIQGADKLWKLQVDLGFEKRQVVAGIKEHYTEEDLVGRQVMMVVNLKPVKIKGVKSEGMILAATDDKTGDTILSGFPDKEIKNGSQVN</sequence>
<name>A0A226BXJ1_9FIRM</name>
<comment type="subunit">
    <text evidence="4 16">Homodimer.</text>
</comment>
<dbReference type="SUPFAM" id="SSF47323">
    <property type="entry name" value="Anticodon-binding domain of a subclass of class I aminoacyl-tRNA synthetases"/>
    <property type="match status" value="1"/>
</dbReference>
<keyword evidence="9 16" id="KW-0547">Nucleotide-binding</keyword>
<dbReference type="HAMAP" id="MF_01228">
    <property type="entry name" value="Met_tRNA_synth_type2"/>
    <property type="match status" value="1"/>
</dbReference>
<dbReference type="FunFam" id="2.170.220.10:FF:000002">
    <property type="entry name" value="Methionine--tRNA ligase"/>
    <property type="match status" value="1"/>
</dbReference>
<dbReference type="SUPFAM" id="SSF52374">
    <property type="entry name" value="Nucleotidylyl transferase"/>
    <property type="match status" value="1"/>
</dbReference>
<keyword evidence="8 16" id="KW-0479">Metal-binding</keyword>
<evidence type="ECO:0000256" key="10">
    <source>
        <dbReference type="ARBA" id="ARBA00022833"/>
    </source>
</evidence>
<dbReference type="InterPro" id="IPR033911">
    <property type="entry name" value="MetRS_core"/>
</dbReference>
<evidence type="ECO:0000256" key="4">
    <source>
        <dbReference type="ARBA" id="ARBA00011738"/>
    </source>
</evidence>
<dbReference type="Gene3D" id="2.170.220.10">
    <property type="match status" value="1"/>
</dbReference>
<dbReference type="InterPro" id="IPR009080">
    <property type="entry name" value="tRNAsynth_Ia_anticodon-bd"/>
</dbReference>
<dbReference type="InterPro" id="IPR023457">
    <property type="entry name" value="Met-tRNA_synth_2"/>
</dbReference>
<keyword evidence="11 16" id="KW-0067">ATP-binding</keyword>
<dbReference type="CDD" id="cd02800">
    <property type="entry name" value="tRNA_bind_EcMetRS_like"/>
    <property type="match status" value="1"/>
</dbReference>
<evidence type="ECO:0000256" key="8">
    <source>
        <dbReference type="ARBA" id="ARBA00022723"/>
    </source>
</evidence>
<gene>
    <name evidence="16" type="primary">metG</name>
    <name evidence="18" type="ORF">CDO51_07435</name>
</gene>
<feature type="binding site" evidence="16">
    <location>
        <position position="129"/>
    </location>
    <ligand>
        <name>Zn(2+)</name>
        <dbReference type="ChEBI" id="CHEBI:29105"/>
    </ligand>
</feature>
<dbReference type="Pfam" id="PF09334">
    <property type="entry name" value="tRNA-synt_1g"/>
    <property type="match status" value="1"/>
</dbReference>
<evidence type="ECO:0000256" key="14">
    <source>
        <dbReference type="ARBA" id="ARBA00023146"/>
    </source>
</evidence>
<evidence type="ECO:0000256" key="9">
    <source>
        <dbReference type="ARBA" id="ARBA00022741"/>
    </source>
</evidence>
<dbReference type="SUPFAM" id="SSF50249">
    <property type="entry name" value="Nucleic acid-binding proteins"/>
    <property type="match status" value="1"/>
</dbReference>
<evidence type="ECO:0000256" key="15">
    <source>
        <dbReference type="ARBA" id="ARBA00047364"/>
    </source>
</evidence>
<dbReference type="Pfam" id="PF08264">
    <property type="entry name" value="Anticodon_1"/>
    <property type="match status" value="1"/>
</dbReference>
<evidence type="ECO:0000313" key="19">
    <source>
        <dbReference type="Proteomes" id="UP000214588"/>
    </source>
</evidence>
<dbReference type="InterPro" id="IPR004495">
    <property type="entry name" value="Met-tRNA-synth_bsu_C"/>
</dbReference>
<dbReference type="PANTHER" id="PTHR43326">
    <property type="entry name" value="METHIONYL-TRNA SYNTHETASE"/>
    <property type="match status" value="1"/>
</dbReference>
<dbReference type="InterPro" id="IPR014758">
    <property type="entry name" value="Met-tRNA_synth"/>
</dbReference>
<keyword evidence="6 16" id="KW-0820">tRNA-binding</keyword>
<evidence type="ECO:0000256" key="7">
    <source>
        <dbReference type="ARBA" id="ARBA00022598"/>
    </source>
</evidence>
<protein>
    <recommendedName>
        <fullName evidence="16">Methionine--tRNA ligase</fullName>
        <ecNumber evidence="16">6.1.1.10</ecNumber>
    </recommendedName>
    <alternativeName>
        <fullName evidence="16">Methionyl-tRNA synthetase</fullName>
        <shortName evidence="16">MetRS</shortName>
    </alternativeName>
</protein>
<dbReference type="GO" id="GO:0004825">
    <property type="term" value="F:methionine-tRNA ligase activity"/>
    <property type="evidence" value="ECO:0007669"/>
    <property type="project" value="UniProtKB-UniRule"/>
</dbReference>
<dbReference type="GO" id="GO:0005524">
    <property type="term" value="F:ATP binding"/>
    <property type="evidence" value="ECO:0007669"/>
    <property type="project" value="UniProtKB-UniRule"/>
</dbReference>
<keyword evidence="7 16" id="KW-0436">Ligase</keyword>
<dbReference type="PANTHER" id="PTHR43326:SF1">
    <property type="entry name" value="METHIONINE--TRNA LIGASE, MITOCHONDRIAL"/>
    <property type="match status" value="1"/>
</dbReference>
<dbReference type="FunFam" id="2.40.50.140:FF:000042">
    <property type="entry name" value="Methionine--tRNA ligase"/>
    <property type="match status" value="1"/>
</dbReference>
<comment type="cofactor">
    <cofactor evidence="16">
        <name>Zn(2+)</name>
        <dbReference type="ChEBI" id="CHEBI:29105"/>
    </cofactor>
    <text evidence="16">Binds 1 zinc ion per subunit.</text>
</comment>
<dbReference type="InterPro" id="IPR041872">
    <property type="entry name" value="Anticodon_Met"/>
</dbReference>
<feature type="binding site" evidence="16">
    <location>
        <position position="147"/>
    </location>
    <ligand>
        <name>Zn(2+)</name>
        <dbReference type="ChEBI" id="CHEBI:29105"/>
    </ligand>
</feature>
<dbReference type="NCBIfam" id="TIGR00399">
    <property type="entry name" value="metG_C_term"/>
    <property type="match status" value="1"/>
</dbReference>
<dbReference type="OrthoDB" id="9810191at2"/>
<evidence type="ECO:0000259" key="17">
    <source>
        <dbReference type="PROSITE" id="PS50886"/>
    </source>
</evidence>
<feature type="short sequence motif" description="'KMSKS' region" evidence="16">
    <location>
        <begin position="300"/>
        <end position="304"/>
    </location>
</feature>
<evidence type="ECO:0000256" key="13">
    <source>
        <dbReference type="ARBA" id="ARBA00022917"/>
    </source>
</evidence>
<dbReference type="Proteomes" id="UP000214588">
    <property type="component" value="Unassembled WGS sequence"/>
</dbReference>
<dbReference type="InterPro" id="IPR013155">
    <property type="entry name" value="M/V/L/I-tRNA-synth_anticd-bd"/>
</dbReference>
<comment type="subcellular location">
    <subcellularLocation>
        <location evidence="2 16">Cytoplasm</location>
    </subcellularLocation>
</comment>
<comment type="function">
    <text evidence="1 16">Is required not only for elongation of protein synthesis but also for the initiation of all mRNA translation through initiator tRNA(fMet) aminoacylation.</text>
</comment>
<accession>A0A226BXJ1</accession>
<dbReference type="InterPro" id="IPR002547">
    <property type="entry name" value="tRNA-bd_dom"/>
</dbReference>
<proteinExistence type="inferred from homology"/>
<dbReference type="EC" id="6.1.1.10" evidence="16"/>
<comment type="similarity">
    <text evidence="3 16">Belongs to the class-I aminoacyl-tRNA synthetase family. MetG type 2A subfamily.</text>
</comment>
<dbReference type="GO" id="GO:0005737">
    <property type="term" value="C:cytoplasm"/>
    <property type="evidence" value="ECO:0007669"/>
    <property type="project" value="UniProtKB-SubCell"/>
</dbReference>
<keyword evidence="19" id="KW-1185">Reference proteome</keyword>
<organism evidence="18 19">
    <name type="scientific">Natranaerobius trueperi</name>
    <dbReference type="NCBI Taxonomy" id="759412"/>
    <lineage>
        <taxon>Bacteria</taxon>
        <taxon>Bacillati</taxon>
        <taxon>Bacillota</taxon>
        <taxon>Clostridia</taxon>
        <taxon>Natranaerobiales</taxon>
        <taxon>Natranaerobiaceae</taxon>
        <taxon>Natranaerobius</taxon>
    </lineage>
</organism>
<evidence type="ECO:0000256" key="1">
    <source>
        <dbReference type="ARBA" id="ARBA00003314"/>
    </source>
</evidence>
<dbReference type="PROSITE" id="PS00178">
    <property type="entry name" value="AA_TRNA_LIGASE_I"/>
    <property type="match status" value="1"/>
</dbReference>
<dbReference type="NCBIfam" id="NF008900">
    <property type="entry name" value="PRK12267.1"/>
    <property type="match status" value="1"/>
</dbReference>
<feature type="short sequence motif" description="'HIGH' region" evidence="16">
    <location>
        <begin position="14"/>
        <end position="24"/>
    </location>
</feature>
<dbReference type="FunFam" id="1.10.730.10:FF:000026">
    <property type="entry name" value="Methionine--tRNA ligase"/>
    <property type="match status" value="1"/>
</dbReference>
<feature type="binding site" evidence="16">
    <location>
        <position position="150"/>
    </location>
    <ligand>
        <name>Zn(2+)</name>
        <dbReference type="ChEBI" id="CHEBI:29105"/>
    </ligand>
</feature>
<dbReference type="GO" id="GO:0000049">
    <property type="term" value="F:tRNA binding"/>
    <property type="evidence" value="ECO:0007669"/>
    <property type="project" value="UniProtKB-UniRule"/>
</dbReference>
<evidence type="ECO:0000256" key="11">
    <source>
        <dbReference type="ARBA" id="ARBA00022840"/>
    </source>
</evidence>
<evidence type="ECO:0000256" key="3">
    <source>
        <dbReference type="ARBA" id="ARBA00006590"/>
    </source>
</evidence>
<dbReference type="Gene3D" id="2.40.50.140">
    <property type="entry name" value="Nucleic acid-binding proteins"/>
    <property type="match status" value="1"/>
</dbReference>
<evidence type="ECO:0000256" key="6">
    <source>
        <dbReference type="ARBA" id="ARBA00022555"/>
    </source>
</evidence>
<evidence type="ECO:0000256" key="5">
    <source>
        <dbReference type="ARBA" id="ARBA00022490"/>
    </source>
</evidence>